<dbReference type="InterPro" id="IPR008930">
    <property type="entry name" value="Terpenoid_cyclase/PrenylTrfase"/>
</dbReference>
<evidence type="ECO:0000256" key="8">
    <source>
        <dbReference type="ARBA" id="ARBA00022833"/>
    </source>
</evidence>
<evidence type="ECO:0000256" key="6">
    <source>
        <dbReference type="ARBA" id="ARBA00022723"/>
    </source>
</evidence>
<dbReference type="CDD" id="cd02893">
    <property type="entry name" value="FTase"/>
    <property type="match status" value="1"/>
</dbReference>
<evidence type="ECO:0000259" key="11">
    <source>
        <dbReference type="Pfam" id="PF00432"/>
    </source>
</evidence>
<comment type="similarity">
    <text evidence="1 9">Belongs to the protein prenyltransferase subunit beta family.</text>
</comment>
<keyword evidence="4 9" id="KW-0637">Prenyltransferase</keyword>
<dbReference type="WBParaSite" id="MCU_006127-RA">
    <property type="protein sequence ID" value="MCU_006127-RA"/>
    <property type="gene ID" value="MCU_006127"/>
</dbReference>
<dbReference type="GO" id="GO:0008270">
    <property type="term" value="F:zinc ion binding"/>
    <property type="evidence" value="ECO:0007669"/>
    <property type="project" value="UniProtKB-UniRule"/>
</dbReference>
<keyword evidence="8 9" id="KW-0862">Zinc</keyword>
<dbReference type="GO" id="GO:0097354">
    <property type="term" value="P:prenylation"/>
    <property type="evidence" value="ECO:0007669"/>
    <property type="project" value="UniProtKB-UniRule"/>
</dbReference>
<feature type="domain" description="Prenyltransferase alpha-alpha toroid" evidence="11">
    <location>
        <begin position="53"/>
        <end position="426"/>
    </location>
</feature>
<evidence type="ECO:0000313" key="14">
    <source>
        <dbReference type="WBParaSite" id="MCU_006127-RA"/>
    </source>
</evidence>
<evidence type="ECO:0000256" key="4">
    <source>
        <dbReference type="ARBA" id="ARBA00022602"/>
    </source>
</evidence>
<sequence>MDRSVLFNLRQTLTKHDPKTPTEKDQCRTESLVKKAYSEKLDKWGEVALRLFKIEHINYLSKRLVDLPTGIEHLDASQPWLGYWIIHGLRLLCYQLSNQQKCSVIALLKSCQHPEGGFAGGPRQLAHLAPTYGAINCLASLLSADALDIIDRQKLGDWLASLRLSNGSFLMHHGGEVDVRGAYCAVSSAALTGLLQSRPELFDGTAEWIASCQTYEGGFGGQPCVEAHGGYSFCAFAALRILQRTDLVDIPRLLKWAACRQMPTEGGFQGRTHKLVDSCYSFWLGALFPLIEQTLHEQSKTFSSSSSSTCLPKNSGALFDTSALQEYILLCCQRVFYMRPGLSVPIQQNKSDVNGGGLIDKPGRNVDPYHTCYALSGLSLAQHCPRVPSEAFDEDTDGPFPPAPCQDVAGAQWGNELADLDPTFNIVVDAVAFTRTYFTLRDSGVARETAIECAVEAADRVASEIDIAAVDDGVGDSGEGESPKTPDHLPNICTSP</sequence>
<dbReference type="PANTHER" id="PTHR11774:SF6">
    <property type="entry name" value="PROTEIN FARNESYLTRANSFERASE SUBUNIT BETA"/>
    <property type="match status" value="1"/>
</dbReference>
<proteinExistence type="inferred from homology"/>
<keyword evidence="6 9" id="KW-0479">Metal-binding</keyword>
<keyword evidence="13" id="KW-1185">Reference proteome</keyword>
<dbReference type="InterPro" id="IPR026872">
    <property type="entry name" value="FTB"/>
</dbReference>
<dbReference type="EMBL" id="UXSR01005522">
    <property type="protein sequence ID" value="VDD82502.1"/>
    <property type="molecule type" value="Genomic_DNA"/>
</dbReference>
<dbReference type="GO" id="GO:0004660">
    <property type="term" value="F:protein farnesyltransferase activity"/>
    <property type="evidence" value="ECO:0007669"/>
    <property type="project" value="UniProtKB-UniRule"/>
</dbReference>
<evidence type="ECO:0000256" key="7">
    <source>
        <dbReference type="ARBA" id="ARBA00022737"/>
    </source>
</evidence>
<feature type="region of interest" description="Disordered" evidence="10">
    <location>
        <begin position="471"/>
        <end position="496"/>
    </location>
</feature>
<accession>A0A0R3ULF3</accession>
<keyword evidence="7" id="KW-0677">Repeat</keyword>
<dbReference type="STRING" id="53468.A0A0R3ULF3"/>
<dbReference type="AlphaFoldDB" id="A0A0R3ULF3"/>
<evidence type="ECO:0000313" key="13">
    <source>
        <dbReference type="Proteomes" id="UP000267029"/>
    </source>
</evidence>
<keyword evidence="5 9" id="KW-0808">Transferase</keyword>
<dbReference type="Gene3D" id="1.50.10.20">
    <property type="match status" value="1"/>
</dbReference>
<organism evidence="12 13">
    <name type="scientific">Mesocestoides corti</name>
    <name type="common">Flatworm</name>
    <dbReference type="NCBI Taxonomy" id="53468"/>
    <lineage>
        <taxon>Eukaryota</taxon>
        <taxon>Metazoa</taxon>
        <taxon>Spiralia</taxon>
        <taxon>Lophotrochozoa</taxon>
        <taxon>Platyhelminthes</taxon>
        <taxon>Cestoda</taxon>
        <taxon>Eucestoda</taxon>
        <taxon>Cyclophyllidea</taxon>
        <taxon>Mesocestoididae</taxon>
        <taxon>Mesocestoides</taxon>
    </lineage>
</organism>
<dbReference type="InterPro" id="IPR001330">
    <property type="entry name" value="Prenyltrans"/>
</dbReference>
<comment type="catalytic activity">
    <reaction evidence="9">
        <text>L-cysteinyl-[protein] + (2E,6E)-farnesyl diphosphate = S-(2E,6E)-farnesyl-L-cysteinyl-[protein] + diphosphate</text>
        <dbReference type="Rhea" id="RHEA:13345"/>
        <dbReference type="Rhea" id="RHEA-COMP:10131"/>
        <dbReference type="Rhea" id="RHEA-COMP:11535"/>
        <dbReference type="ChEBI" id="CHEBI:29950"/>
        <dbReference type="ChEBI" id="CHEBI:33019"/>
        <dbReference type="ChEBI" id="CHEBI:86019"/>
        <dbReference type="ChEBI" id="CHEBI:175763"/>
    </reaction>
</comment>
<comment type="subunit">
    <text evidence="9">Heterodimer of an alpha and a beta subunit.</text>
</comment>
<evidence type="ECO:0000256" key="10">
    <source>
        <dbReference type="SAM" id="MobiDB-lite"/>
    </source>
</evidence>
<evidence type="ECO:0000256" key="3">
    <source>
        <dbReference type="ARBA" id="ARBA00015798"/>
    </source>
</evidence>
<name>A0A0R3ULF3_MESCO</name>
<reference evidence="12 13" key="1">
    <citation type="submission" date="2018-10" db="EMBL/GenBank/DDBJ databases">
        <authorList>
            <consortium name="Pathogen Informatics"/>
        </authorList>
    </citation>
    <scope>NUCLEOTIDE SEQUENCE [LARGE SCALE GENOMIC DNA]</scope>
</reference>
<comment type="function">
    <text evidence="9">Catalyzes the transfer of a farnesyl moiety from farnesyl diphosphate to a cysteine at the fourth position from the C-terminus of several proteins. The beta subunit is responsible for peptide-binding.</text>
</comment>
<gene>
    <name evidence="12" type="ORF">MCOS_LOCUS8505</name>
</gene>
<comment type="cofactor">
    <cofactor evidence="9">
        <name>Zn(2+)</name>
        <dbReference type="ChEBI" id="CHEBI:29105"/>
    </cofactor>
    <text evidence="9">Binds 1 zinc ion per subunit.</text>
</comment>
<dbReference type="SUPFAM" id="SSF48239">
    <property type="entry name" value="Terpenoid cyclases/Protein prenyltransferases"/>
    <property type="match status" value="1"/>
</dbReference>
<dbReference type="PANTHER" id="PTHR11774">
    <property type="entry name" value="GERANYLGERANYL TRANSFERASE TYPE BETA SUBUNIT"/>
    <property type="match status" value="1"/>
</dbReference>
<dbReference type="Proteomes" id="UP000267029">
    <property type="component" value="Unassembled WGS sequence"/>
</dbReference>
<dbReference type="Pfam" id="PF00432">
    <property type="entry name" value="Prenyltrans"/>
    <property type="match status" value="1"/>
</dbReference>
<dbReference type="SMR" id="A0A0R3ULF3"/>
<protein>
    <recommendedName>
        <fullName evidence="3 9">Protein farnesyltransferase subunit beta</fullName>
        <shortName evidence="9">FTase-beta</shortName>
        <ecNumber evidence="2 9">2.5.1.58</ecNumber>
    </recommendedName>
</protein>
<evidence type="ECO:0000313" key="12">
    <source>
        <dbReference type="EMBL" id="VDD82502.1"/>
    </source>
</evidence>
<dbReference type="EC" id="2.5.1.58" evidence="2 9"/>
<evidence type="ECO:0000256" key="1">
    <source>
        <dbReference type="ARBA" id="ARBA00010497"/>
    </source>
</evidence>
<reference evidence="14" key="2">
    <citation type="submission" date="2019-11" db="UniProtKB">
        <authorList>
            <consortium name="WormBaseParasite"/>
        </authorList>
    </citation>
    <scope>IDENTIFICATION</scope>
</reference>
<dbReference type="GO" id="GO:0005965">
    <property type="term" value="C:protein farnesyltransferase complex"/>
    <property type="evidence" value="ECO:0007669"/>
    <property type="project" value="UniProtKB-UniRule"/>
</dbReference>
<evidence type="ECO:0000256" key="5">
    <source>
        <dbReference type="ARBA" id="ARBA00022679"/>
    </source>
</evidence>
<evidence type="ECO:0000256" key="9">
    <source>
        <dbReference type="RuleBase" id="RU365056"/>
    </source>
</evidence>
<dbReference type="InterPro" id="IPR045089">
    <property type="entry name" value="PGGT1B-like"/>
</dbReference>
<dbReference type="OrthoDB" id="10261146at2759"/>
<evidence type="ECO:0000256" key="2">
    <source>
        <dbReference type="ARBA" id="ARBA00012702"/>
    </source>
</evidence>